<sequence>MIASGLLTEQADQVADAFALAHGLVEVERRSSGEWSALMLSRPV</sequence>
<dbReference type="AlphaFoldDB" id="A0A6J5ZWM0"/>
<proteinExistence type="predicted"/>
<evidence type="ECO:0000313" key="1">
    <source>
        <dbReference type="EMBL" id="CAB4345237.1"/>
    </source>
</evidence>
<reference evidence="1" key="1">
    <citation type="submission" date="2020-05" db="EMBL/GenBank/DDBJ databases">
        <authorList>
            <person name="Chiriac C."/>
            <person name="Salcher M."/>
            <person name="Ghai R."/>
            <person name="Kavagutti S V."/>
        </authorList>
    </citation>
    <scope>NUCLEOTIDE SEQUENCE</scope>
</reference>
<protein>
    <submittedName>
        <fullName evidence="1">Unannotated protein</fullName>
    </submittedName>
</protein>
<gene>
    <name evidence="1" type="ORF">UFOPK3522_01065</name>
</gene>
<organism evidence="1">
    <name type="scientific">freshwater metagenome</name>
    <dbReference type="NCBI Taxonomy" id="449393"/>
    <lineage>
        <taxon>unclassified sequences</taxon>
        <taxon>metagenomes</taxon>
        <taxon>ecological metagenomes</taxon>
    </lineage>
</organism>
<accession>A0A6J5ZWM0</accession>
<dbReference type="EMBL" id="CAESAO010000095">
    <property type="protein sequence ID" value="CAB4345237.1"/>
    <property type="molecule type" value="Genomic_DNA"/>
</dbReference>
<name>A0A6J5ZWM0_9ZZZZ</name>